<dbReference type="PANTHER" id="PTHR12984:SF16">
    <property type="entry name" value="BLACK MATCH, ISOFORM H"/>
    <property type="match status" value="1"/>
</dbReference>
<organism evidence="1 2">
    <name type="scientific">Diploptera punctata</name>
    <name type="common">Pacific beetle cockroach</name>
    <dbReference type="NCBI Taxonomy" id="6984"/>
    <lineage>
        <taxon>Eukaryota</taxon>
        <taxon>Metazoa</taxon>
        <taxon>Ecdysozoa</taxon>
        <taxon>Arthropoda</taxon>
        <taxon>Hexapoda</taxon>
        <taxon>Insecta</taxon>
        <taxon>Pterygota</taxon>
        <taxon>Neoptera</taxon>
        <taxon>Polyneoptera</taxon>
        <taxon>Dictyoptera</taxon>
        <taxon>Blattodea</taxon>
        <taxon>Blaberoidea</taxon>
        <taxon>Blaberidae</taxon>
        <taxon>Diplopterinae</taxon>
        <taxon>Diploptera</taxon>
    </lineage>
</organism>
<dbReference type="Proteomes" id="UP001233999">
    <property type="component" value="Unassembled WGS sequence"/>
</dbReference>
<sequence length="130" mass="14687">ASPLPAVPGEHIVANTSFMSYAQMKLEDQLHNVLPRVPVPLQEATVRLLSKDTRQRPTAQLLSLIKYFSDPAVHALQFLDVINMKDPTQKSHFYRNTLKEVLPYIPRVSNIFSLPIVICCCIFNAILTND</sequence>
<name>A0AAD7ZTN1_DIPPU</name>
<gene>
    <name evidence="1" type="ORF">L9F63_020485</name>
</gene>
<feature type="non-terminal residue" evidence="1">
    <location>
        <position position="1"/>
    </location>
</feature>
<dbReference type="PANTHER" id="PTHR12984">
    <property type="entry name" value="SCY1-RELATED S/T PROTEIN KINASE-LIKE"/>
    <property type="match status" value="1"/>
</dbReference>
<evidence type="ECO:0000313" key="1">
    <source>
        <dbReference type="EMBL" id="KAJ9585872.1"/>
    </source>
</evidence>
<dbReference type="AlphaFoldDB" id="A0AAD7ZTN1"/>
<reference evidence="1" key="2">
    <citation type="submission" date="2023-05" db="EMBL/GenBank/DDBJ databases">
        <authorList>
            <person name="Fouks B."/>
        </authorList>
    </citation>
    <scope>NUCLEOTIDE SEQUENCE</scope>
    <source>
        <strain evidence="1">Stay&amp;Tobe</strain>
        <tissue evidence="1">Testes</tissue>
    </source>
</reference>
<keyword evidence="2" id="KW-1185">Reference proteome</keyword>
<accession>A0AAD7ZTN1</accession>
<comment type="caution">
    <text evidence="1">The sequence shown here is derived from an EMBL/GenBank/DDBJ whole genome shotgun (WGS) entry which is preliminary data.</text>
</comment>
<reference evidence="1" key="1">
    <citation type="journal article" date="2023" name="IScience">
        <title>Live-bearing cockroach genome reveals convergent evolutionary mechanisms linked to viviparity in insects and beyond.</title>
        <authorList>
            <person name="Fouks B."/>
            <person name="Harrison M.C."/>
            <person name="Mikhailova A.A."/>
            <person name="Marchal E."/>
            <person name="English S."/>
            <person name="Carruthers M."/>
            <person name="Jennings E.C."/>
            <person name="Chiamaka E.L."/>
            <person name="Frigard R.A."/>
            <person name="Pippel M."/>
            <person name="Attardo G.M."/>
            <person name="Benoit J.B."/>
            <person name="Bornberg-Bauer E."/>
            <person name="Tobe S.S."/>
        </authorList>
    </citation>
    <scope>NUCLEOTIDE SEQUENCE</scope>
    <source>
        <strain evidence="1">Stay&amp;Tobe</strain>
    </source>
</reference>
<protein>
    <submittedName>
        <fullName evidence="1">Uncharacterized protein</fullName>
    </submittedName>
</protein>
<feature type="non-terminal residue" evidence="1">
    <location>
        <position position="130"/>
    </location>
</feature>
<dbReference type="EMBL" id="JASPKZ010007243">
    <property type="protein sequence ID" value="KAJ9585872.1"/>
    <property type="molecule type" value="Genomic_DNA"/>
</dbReference>
<evidence type="ECO:0000313" key="2">
    <source>
        <dbReference type="Proteomes" id="UP001233999"/>
    </source>
</evidence>
<dbReference type="InterPro" id="IPR051177">
    <property type="entry name" value="CIK-Related_Protein"/>
</dbReference>
<proteinExistence type="predicted"/>